<reference evidence="1" key="1">
    <citation type="submission" date="2022-07" db="EMBL/GenBank/DDBJ databases">
        <title>Genome Sequence of Lecanicillium saksenae.</title>
        <authorList>
            <person name="Buettner E."/>
        </authorList>
    </citation>
    <scope>NUCLEOTIDE SEQUENCE</scope>
    <source>
        <strain evidence="1">VT-O1</strain>
    </source>
</reference>
<keyword evidence="2" id="KW-1185">Reference proteome</keyword>
<comment type="caution">
    <text evidence="1">The sequence shown here is derived from an EMBL/GenBank/DDBJ whole genome shotgun (WGS) entry which is preliminary data.</text>
</comment>
<evidence type="ECO:0000313" key="1">
    <source>
        <dbReference type="EMBL" id="KAJ3496737.1"/>
    </source>
</evidence>
<proteinExistence type="predicted"/>
<organism evidence="1 2">
    <name type="scientific">Lecanicillium saksenae</name>
    <dbReference type="NCBI Taxonomy" id="468837"/>
    <lineage>
        <taxon>Eukaryota</taxon>
        <taxon>Fungi</taxon>
        <taxon>Dikarya</taxon>
        <taxon>Ascomycota</taxon>
        <taxon>Pezizomycotina</taxon>
        <taxon>Sordariomycetes</taxon>
        <taxon>Hypocreomycetidae</taxon>
        <taxon>Hypocreales</taxon>
        <taxon>Cordycipitaceae</taxon>
        <taxon>Lecanicillium</taxon>
    </lineage>
</organism>
<evidence type="ECO:0000313" key="2">
    <source>
        <dbReference type="Proteomes" id="UP001148737"/>
    </source>
</evidence>
<sequence>MMNGGLAVLRPSKVLYQQIVDKIEKDGRDMYFPDQEVVSELWRDRWVALPYVYNALKTMRRKGVHDEIWRDDQVKNIHYILSPKPWDEVDEQGKFTGEDETHRWWVEANQKRKAEEKAQGILDGY</sequence>
<dbReference type="Proteomes" id="UP001148737">
    <property type="component" value="Unassembled WGS sequence"/>
</dbReference>
<dbReference type="EMBL" id="JANAKD010000165">
    <property type="protein sequence ID" value="KAJ3496737.1"/>
    <property type="molecule type" value="Genomic_DNA"/>
</dbReference>
<name>A0ACC1R3J6_9HYPO</name>
<protein>
    <submittedName>
        <fullName evidence="1">Uncharacterized protein</fullName>
    </submittedName>
</protein>
<gene>
    <name evidence="1" type="ORF">NLG97_g2430</name>
</gene>
<accession>A0ACC1R3J6</accession>